<name>A0AAE7WN14_9CAUD</name>
<sequence>MAMKRSDRWDQTPNHSKKLLLDQLISVFSEALKHLASDKLEDNKEICICYAINKTNLPAAWMIYAKEVINRGLGKYAYFTGWMAGNAGKPPSYAYLIGYSRSQAARRAWLKQLIRDYKAELRRVEKEIQKSDEIIRMA</sequence>
<accession>A0AAE7WN14</accession>
<evidence type="ECO:0000313" key="3">
    <source>
        <dbReference type="Proteomes" id="UP000827261"/>
    </source>
</evidence>
<evidence type="ECO:0000313" key="2">
    <source>
        <dbReference type="EMBL" id="QYW02234.1"/>
    </source>
</evidence>
<keyword evidence="1" id="KW-0175">Coiled coil</keyword>
<evidence type="ECO:0000256" key="1">
    <source>
        <dbReference type="SAM" id="Coils"/>
    </source>
</evidence>
<gene>
    <name evidence="2" type="ORF">CPT_Philippe_035</name>
</gene>
<protein>
    <submittedName>
        <fullName evidence="2">Uncharacterized protein</fullName>
    </submittedName>
</protein>
<dbReference type="EMBL" id="MZ326861">
    <property type="protein sequence ID" value="QYW02234.1"/>
    <property type="molecule type" value="Genomic_DNA"/>
</dbReference>
<proteinExistence type="predicted"/>
<organism evidence="2 3">
    <name type="scientific">Stenotrophomonas phage Philippe</name>
    <dbReference type="NCBI Taxonomy" id="2859655"/>
    <lineage>
        <taxon>Viruses</taxon>
        <taxon>Duplodnaviria</taxon>
        <taxon>Heunggongvirae</taxon>
        <taxon>Uroviricota</taxon>
        <taxon>Caudoviricetes</taxon>
        <taxon>Schitoviridae</taxon>
        <taxon>Philippevirus</taxon>
        <taxon>Philippevirus philippe</taxon>
    </lineage>
</organism>
<keyword evidence="3" id="KW-1185">Reference proteome</keyword>
<reference evidence="2" key="1">
    <citation type="submission" date="2021-06" db="EMBL/GenBank/DDBJ databases">
        <title>Complete genome sequence of Stenotrophomonas maltophilia phage Philippe.</title>
        <authorList>
            <person name="Vallavanatt I."/>
            <person name="Bartz M."/>
            <person name="Clark J."/>
            <person name="Burrowes B."/>
            <person name="Liu M."/>
            <person name="Gill J."/>
        </authorList>
    </citation>
    <scope>NUCLEOTIDE SEQUENCE</scope>
</reference>
<feature type="coiled-coil region" evidence="1">
    <location>
        <begin position="107"/>
        <end position="134"/>
    </location>
</feature>
<dbReference type="Proteomes" id="UP000827261">
    <property type="component" value="Segment"/>
</dbReference>